<dbReference type="EMBL" id="BAAAYV010000012">
    <property type="protein sequence ID" value="GAA3663341.1"/>
    <property type="molecule type" value="Genomic_DNA"/>
</dbReference>
<accession>A0ABP7BKF8</accession>
<evidence type="ECO:0000313" key="3">
    <source>
        <dbReference type="Proteomes" id="UP001410795"/>
    </source>
</evidence>
<protein>
    <submittedName>
        <fullName evidence="2">Uncharacterized protein</fullName>
    </submittedName>
</protein>
<name>A0ABP7BKF8_9MICO</name>
<feature type="compositionally biased region" description="Basic and acidic residues" evidence="1">
    <location>
        <begin position="10"/>
        <end position="22"/>
    </location>
</feature>
<gene>
    <name evidence="2" type="ORF">GCM10022202_26370</name>
</gene>
<dbReference type="Proteomes" id="UP001410795">
    <property type="component" value="Unassembled WGS sequence"/>
</dbReference>
<proteinExistence type="predicted"/>
<evidence type="ECO:0000313" key="2">
    <source>
        <dbReference type="EMBL" id="GAA3663341.1"/>
    </source>
</evidence>
<organism evidence="2 3">
    <name type="scientific">Microbacterium marinilacus</name>
    <dbReference type="NCBI Taxonomy" id="415209"/>
    <lineage>
        <taxon>Bacteria</taxon>
        <taxon>Bacillati</taxon>
        <taxon>Actinomycetota</taxon>
        <taxon>Actinomycetes</taxon>
        <taxon>Micrococcales</taxon>
        <taxon>Microbacteriaceae</taxon>
        <taxon>Microbacterium</taxon>
    </lineage>
</organism>
<sequence length="79" mass="8492">MRDLGPAAEFQKDDRPRGLSPDRVRRVFRGETAAQLADIAYWATLFPEVGEAVAQYLSTWRGGGIASGDNGDPDAAGAR</sequence>
<keyword evidence="3" id="KW-1185">Reference proteome</keyword>
<comment type="caution">
    <text evidence="2">The sequence shown here is derived from an EMBL/GenBank/DDBJ whole genome shotgun (WGS) entry which is preliminary data.</text>
</comment>
<reference evidence="3" key="1">
    <citation type="journal article" date="2019" name="Int. J. Syst. Evol. Microbiol.">
        <title>The Global Catalogue of Microorganisms (GCM) 10K type strain sequencing project: providing services to taxonomists for standard genome sequencing and annotation.</title>
        <authorList>
            <consortium name="The Broad Institute Genomics Platform"/>
            <consortium name="The Broad Institute Genome Sequencing Center for Infectious Disease"/>
            <person name="Wu L."/>
            <person name="Ma J."/>
        </authorList>
    </citation>
    <scope>NUCLEOTIDE SEQUENCE [LARGE SCALE GENOMIC DNA]</scope>
    <source>
        <strain evidence="3">JCM 16546</strain>
    </source>
</reference>
<evidence type="ECO:0000256" key="1">
    <source>
        <dbReference type="SAM" id="MobiDB-lite"/>
    </source>
</evidence>
<feature type="region of interest" description="Disordered" evidence="1">
    <location>
        <begin position="1"/>
        <end position="22"/>
    </location>
</feature>